<dbReference type="Proteomes" id="UP000318709">
    <property type="component" value="Chromosome"/>
</dbReference>
<name>A0A4Y6U7N7_9PROT</name>
<organism evidence="1 2">
    <name type="scientific">Formicincola oecophyllae</name>
    <dbReference type="NCBI Taxonomy" id="2558361"/>
    <lineage>
        <taxon>Bacteria</taxon>
        <taxon>Pseudomonadati</taxon>
        <taxon>Pseudomonadota</taxon>
        <taxon>Alphaproteobacteria</taxon>
        <taxon>Acetobacterales</taxon>
        <taxon>Acetobacteraceae</taxon>
        <taxon>Formicincola</taxon>
    </lineage>
</organism>
<gene>
    <name evidence="1" type="ORF">E3E12_03015</name>
</gene>
<keyword evidence="2" id="KW-1185">Reference proteome</keyword>
<evidence type="ECO:0000313" key="2">
    <source>
        <dbReference type="Proteomes" id="UP000318709"/>
    </source>
</evidence>
<proteinExistence type="predicted"/>
<protein>
    <submittedName>
        <fullName evidence="1">Uncharacterized protein</fullName>
    </submittedName>
</protein>
<dbReference type="KEGG" id="swf:E3E12_03015"/>
<sequence length="82" mass="8565">MARVLVKGPVNTFPKVGEQVTVEEVNGQSVLTSVNGKPALITDEEITYFPKAGSAAGAGKANVVTVLSEQKDGQPVAVVYYT</sequence>
<dbReference type="AlphaFoldDB" id="A0A4Y6U7N7"/>
<dbReference type="RefSeq" id="WP_141443003.1">
    <property type="nucleotide sequence ID" value="NZ_CP038231.1"/>
</dbReference>
<evidence type="ECO:0000313" key="1">
    <source>
        <dbReference type="EMBL" id="QDH13342.1"/>
    </source>
</evidence>
<dbReference type="EMBL" id="CP038231">
    <property type="protein sequence ID" value="QDH13342.1"/>
    <property type="molecule type" value="Genomic_DNA"/>
</dbReference>
<accession>A0A4Y6U7N7</accession>
<reference evidence="1 2" key="1">
    <citation type="submission" date="2019-03" db="EMBL/GenBank/DDBJ databases">
        <title>The complete genome sequence of Swingsia_sp. F3b2 LMG30590(T).</title>
        <authorList>
            <person name="Chua K.-O."/>
            <person name="Chan K.-G."/>
            <person name="See-Too W.-S."/>
        </authorList>
    </citation>
    <scope>NUCLEOTIDE SEQUENCE [LARGE SCALE GENOMIC DNA]</scope>
    <source>
        <strain evidence="1 2">F3b2</strain>
    </source>
</reference>